<organism evidence="2">
    <name type="scientific">Strombidinopsis acuminata</name>
    <dbReference type="NCBI Taxonomy" id="141414"/>
    <lineage>
        <taxon>Eukaryota</taxon>
        <taxon>Sar</taxon>
        <taxon>Alveolata</taxon>
        <taxon>Ciliophora</taxon>
        <taxon>Intramacronucleata</taxon>
        <taxon>Spirotrichea</taxon>
        <taxon>Choreotrichia</taxon>
        <taxon>Choreotrichida</taxon>
        <taxon>Strombidinopsidae</taxon>
        <taxon>Strombidinopsis</taxon>
    </lineage>
</organism>
<sequence>MKSEYDKQLYISKLDQTEVEFESDVVKILILKLLQLEKSLKEMGRIQKKRARKAAKLHHGGAHRQNSVSSRRSRSRKGSKFAKVMPENRAPTSTQLDFIEEGDEN</sequence>
<dbReference type="EMBL" id="HBIQ01105864">
    <property type="protein sequence ID" value="CAE0601227.1"/>
    <property type="molecule type" value="Transcribed_RNA"/>
</dbReference>
<feature type="compositionally biased region" description="Basic residues" evidence="1">
    <location>
        <begin position="47"/>
        <end position="62"/>
    </location>
</feature>
<feature type="region of interest" description="Disordered" evidence="1">
    <location>
        <begin position="47"/>
        <end position="105"/>
    </location>
</feature>
<evidence type="ECO:0000313" key="2">
    <source>
        <dbReference type="EMBL" id="CAE0601227.1"/>
    </source>
</evidence>
<dbReference type="AlphaFoldDB" id="A0A7S3U2B9"/>
<feature type="compositionally biased region" description="Basic residues" evidence="1">
    <location>
        <begin position="71"/>
        <end position="80"/>
    </location>
</feature>
<accession>A0A7S3U2B9</accession>
<proteinExistence type="predicted"/>
<name>A0A7S3U2B9_9SPIT</name>
<reference evidence="2" key="1">
    <citation type="submission" date="2021-01" db="EMBL/GenBank/DDBJ databases">
        <authorList>
            <person name="Corre E."/>
            <person name="Pelletier E."/>
            <person name="Niang G."/>
            <person name="Scheremetjew M."/>
            <person name="Finn R."/>
            <person name="Kale V."/>
            <person name="Holt S."/>
            <person name="Cochrane G."/>
            <person name="Meng A."/>
            <person name="Brown T."/>
            <person name="Cohen L."/>
        </authorList>
    </citation>
    <scope>NUCLEOTIDE SEQUENCE</scope>
    <source>
        <strain evidence="2">SPMC142</strain>
    </source>
</reference>
<gene>
    <name evidence="2" type="ORF">SACU0126_LOCUS33612</name>
</gene>
<protein>
    <submittedName>
        <fullName evidence="2">Uncharacterized protein</fullName>
    </submittedName>
</protein>
<evidence type="ECO:0000256" key="1">
    <source>
        <dbReference type="SAM" id="MobiDB-lite"/>
    </source>
</evidence>